<sequence>MKVTRKTEILILFIMSALIYLLQILFFHDPHNTFFYLFQDMAFLPVSIAIATIAVGAILDRREKREKLQGTRMLRSTFFTGIGAEIILKLHDCADPICRNLLYSPADEAEVKTKQEQIRETEFTITLTEEAYESVRKILTENQTNLFVLAANENLMAEENFTKLLWGLFHLIDEFRLRGSWQNQNEADREHLNEDFAKVYRLLLINSVDNAWWLKKTYPNFYGTASSKYSLEKGTGGNRGNQNGLR</sequence>
<dbReference type="EMBL" id="VUMN01000041">
    <property type="protein sequence ID" value="MSS59645.1"/>
    <property type="molecule type" value="Genomic_DNA"/>
</dbReference>
<evidence type="ECO:0000313" key="2">
    <source>
        <dbReference type="EMBL" id="MSS59645.1"/>
    </source>
</evidence>
<feature type="transmembrane region" description="Helical" evidence="1">
    <location>
        <begin position="34"/>
        <end position="59"/>
    </location>
</feature>
<reference evidence="2 3" key="1">
    <citation type="submission" date="2019-08" db="EMBL/GenBank/DDBJ databases">
        <title>In-depth cultivation of the pig gut microbiome towards novel bacterial diversity and tailored functional studies.</title>
        <authorList>
            <person name="Wylensek D."/>
            <person name="Hitch T.C.A."/>
            <person name="Clavel T."/>
        </authorList>
    </citation>
    <scope>NUCLEOTIDE SEQUENCE [LARGE SCALE GENOMIC DNA]</scope>
    <source>
        <strain evidence="2 3">Oil+RF-744-GAM-WT-6</strain>
    </source>
</reference>
<proteinExistence type="predicted"/>
<organism evidence="2 3">
    <name type="scientific">Stecheria intestinalis</name>
    <dbReference type="NCBI Taxonomy" id="2606630"/>
    <lineage>
        <taxon>Bacteria</taxon>
        <taxon>Bacillati</taxon>
        <taxon>Bacillota</taxon>
        <taxon>Erysipelotrichia</taxon>
        <taxon>Erysipelotrichales</taxon>
        <taxon>Erysipelotrichaceae</taxon>
        <taxon>Stecheria</taxon>
    </lineage>
</organism>
<feature type="transmembrane region" description="Helical" evidence="1">
    <location>
        <begin position="9"/>
        <end position="28"/>
    </location>
</feature>
<evidence type="ECO:0000313" key="3">
    <source>
        <dbReference type="Proteomes" id="UP000461880"/>
    </source>
</evidence>
<evidence type="ECO:0000256" key="1">
    <source>
        <dbReference type="SAM" id="Phobius"/>
    </source>
</evidence>
<dbReference type="AlphaFoldDB" id="A0A7X2TGW4"/>
<keyword evidence="1" id="KW-1133">Transmembrane helix</keyword>
<protein>
    <submittedName>
        <fullName evidence="2">Uncharacterized protein</fullName>
    </submittedName>
</protein>
<keyword evidence="1" id="KW-0472">Membrane</keyword>
<dbReference type="Proteomes" id="UP000461880">
    <property type="component" value="Unassembled WGS sequence"/>
</dbReference>
<gene>
    <name evidence="2" type="ORF">FYJ51_12150</name>
</gene>
<keyword evidence="3" id="KW-1185">Reference proteome</keyword>
<keyword evidence="1" id="KW-0812">Transmembrane</keyword>
<dbReference type="RefSeq" id="WP_154505881.1">
    <property type="nucleotide sequence ID" value="NZ_VUMN01000041.1"/>
</dbReference>
<accession>A0A7X2TGW4</accession>
<comment type="caution">
    <text evidence="2">The sequence shown here is derived from an EMBL/GenBank/DDBJ whole genome shotgun (WGS) entry which is preliminary data.</text>
</comment>
<name>A0A7X2TGW4_9FIRM</name>